<dbReference type="Pfam" id="PF12770">
    <property type="entry name" value="CHAT"/>
    <property type="match status" value="1"/>
</dbReference>
<protein>
    <submittedName>
        <fullName evidence="2">CHAT domain-containing protein</fullName>
    </submittedName>
</protein>
<dbReference type="SUPFAM" id="SSF48452">
    <property type="entry name" value="TPR-like"/>
    <property type="match status" value="2"/>
</dbReference>
<dbReference type="InterPro" id="IPR011990">
    <property type="entry name" value="TPR-like_helical_dom_sf"/>
</dbReference>
<dbReference type="AlphaFoldDB" id="A0A4R3LML4"/>
<reference evidence="2 3" key="1">
    <citation type="submission" date="2019-03" db="EMBL/GenBank/DDBJ databases">
        <title>Genomic Encyclopedia of Type Strains, Phase IV (KMG-IV): sequencing the most valuable type-strain genomes for metagenomic binning, comparative biology and taxonomic classification.</title>
        <authorList>
            <person name="Goeker M."/>
        </authorList>
    </citation>
    <scope>NUCLEOTIDE SEQUENCE [LARGE SCALE GENOMIC DNA]</scope>
    <source>
        <strain evidence="2 3">DSM 21944</strain>
    </source>
</reference>
<accession>A0A4R3LML4</accession>
<comment type="caution">
    <text evidence="2">The sequence shown here is derived from an EMBL/GenBank/DDBJ whole genome shotgun (WGS) entry which is preliminary data.</text>
</comment>
<evidence type="ECO:0000313" key="2">
    <source>
        <dbReference type="EMBL" id="TCT00876.1"/>
    </source>
</evidence>
<evidence type="ECO:0000259" key="1">
    <source>
        <dbReference type="Pfam" id="PF12770"/>
    </source>
</evidence>
<dbReference type="InterPro" id="IPR024983">
    <property type="entry name" value="CHAT_dom"/>
</dbReference>
<organism evidence="2 3">
    <name type="scientific">Pseudofulvimonas gallinarii</name>
    <dbReference type="NCBI Taxonomy" id="634155"/>
    <lineage>
        <taxon>Bacteria</taxon>
        <taxon>Pseudomonadati</taxon>
        <taxon>Pseudomonadota</taxon>
        <taxon>Gammaproteobacteria</taxon>
        <taxon>Lysobacterales</taxon>
        <taxon>Rhodanobacteraceae</taxon>
        <taxon>Pseudofulvimonas</taxon>
    </lineage>
</organism>
<dbReference type="Gene3D" id="1.25.40.10">
    <property type="entry name" value="Tetratricopeptide repeat domain"/>
    <property type="match status" value="1"/>
</dbReference>
<proteinExistence type="predicted"/>
<name>A0A4R3LML4_9GAMM</name>
<dbReference type="PANTHER" id="PTHR10098:SF108">
    <property type="entry name" value="TETRATRICOPEPTIDE REPEAT PROTEIN 28"/>
    <property type="match status" value="1"/>
</dbReference>
<gene>
    <name evidence="2" type="ORF">EDC25_102245</name>
</gene>
<dbReference type="PANTHER" id="PTHR10098">
    <property type="entry name" value="RAPSYN-RELATED"/>
    <property type="match status" value="1"/>
</dbReference>
<feature type="domain" description="CHAT" evidence="1">
    <location>
        <begin position="758"/>
        <end position="1021"/>
    </location>
</feature>
<dbReference type="EMBL" id="SMAF01000002">
    <property type="protein sequence ID" value="TCT00876.1"/>
    <property type="molecule type" value="Genomic_DNA"/>
</dbReference>
<sequence length="1028" mass="109901">MAFPFARLAIRRVWKTKKVAQKRIEGRSPLLHGKAARWAAFVMAACPLSASAAPPATDLHCGVDVEVAIPAGINTVLAVRDDTSAFLEIGERGRDLAWRTGDAGDFTPVSPRPPRWGKMLVRVAVEDRVQIRLDDRNSEPGAAHVRLHCGQDAGVEQLAQCLDGVARGWPGWSSLARQWRAPEGTCTAFHLHEAAARASERGDYAAAITLYSRAAEVWERLGQPARAAAATLGLSERLADAGHYDAALDAAIRAAAMAREAAAPYYALRAESARCLMLDDMGRLAEAAACLRPVPDAFAALGEIVEAANTWNNLAAFYLDRGDPAAARRDIERARAYADRLPPRIHARLHLSVSRVAAAEGRFPDALAALQASFDAVEQVDDTRGRANVLLQAARQYQRIAAPLEARAMALQALDLYTRLGAPERIAAATTVLARLDFDEGDLASAVEAAEAAAVLYAQGGLRLEELAAWLLAARAGDERAWPVIDRLLAEGDPGSPWQSIQIELARGEQAVLVAGPAESASLAARMDALSGQVQDIQQWLDIQRLRARALLRAGRADDARAGLEVALARHRKLVQAARMPSLRQMLLRQSRSLVATWIDALLALPEGDRPEPGAIRGRLRWMYGMHLLQPRGDDVRKADAELDRELTGLLRTGDAGDPTSRMRAQHSLLYLFASAGTSDLPAESLPRLRSPEPAPAGVARLTFGVGEQGALAIVEREGQLKLLTLASPSDLAARVRTLAGLVQKRDASAAEVHRVAAELSADLLPPALGAPPSQLWIDWDPHLATVPFALLPWPGRDWPMVEDIAVSRRLGDERAPLQRPDGIDLLVAAAPAGSGSEDLPWLAGAEREPGLVAAAFPQAPVRTHGGRTGGRAQLQALLGRAGTWLHVAAHGVSRSGIQGLAGLWLEPEGEGGAPQFVSWLGLADTPLAADLVVLNACQLADSDAAVSAAIGFATALAAAGVDHVVAANWQLSDSASAVWVPAFYRALAEENGTPVTALRQAQLALRRSRAFRHPFYWAGLGHLQGMD</sequence>
<dbReference type="Proteomes" id="UP000294599">
    <property type="component" value="Unassembled WGS sequence"/>
</dbReference>
<keyword evidence="3" id="KW-1185">Reference proteome</keyword>
<evidence type="ECO:0000313" key="3">
    <source>
        <dbReference type="Proteomes" id="UP000294599"/>
    </source>
</evidence>